<comment type="caution">
    <text evidence="8">The sequence shown here is derived from an EMBL/GenBank/DDBJ whole genome shotgun (WGS) entry which is preliminary data.</text>
</comment>
<dbReference type="EMBL" id="VITR01000002">
    <property type="protein sequence ID" value="TWB45256.1"/>
    <property type="molecule type" value="Genomic_DNA"/>
</dbReference>
<dbReference type="PANTHER" id="PTHR12992:SF11">
    <property type="entry name" value="MITOCHONDRIAL COENZYME A DIPHOSPHATASE NUDT8"/>
    <property type="match status" value="1"/>
</dbReference>
<dbReference type="RefSeq" id="WP_420872581.1">
    <property type="nucleotide sequence ID" value="NZ_VITR01000002.1"/>
</dbReference>
<evidence type="ECO:0000313" key="9">
    <source>
        <dbReference type="Proteomes" id="UP000315751"/>
    </source>
</evidence>
<comment type="cofactor">
    <cofactor evidence="2">
        <name>Mg(2+)</name>
        <dbReference type="ChEBI" id="CHEBI:18420"/>
    </cofactor>
</comment>
<evidence type="ECO:0000256" key="2">
    <source>
        <dbReference type="ARBA" id="ARBA00001946"/>
    </source>
</evidence>
<dbReference type="GO" id="GO:0010945">
    <property type="term" value="F:coenzyme A diphosphatase activity"/>
    <property type="evidence" value="ECO:0007669"/>
    <property type="project" value="InterPro"/>
</dbReference>
<evidence type="ECO:0000256" key="6">
    <source>
        <dbReference type="ARBA" id="ARBA00023211"/>
    </source>
</evidence>
<dbReference type="AlphaFoldDB" id="A0A560HFQ4"/>
<gene>
    <name evidence="8" type="ORF">FBZ90_102211</name>
</gene>
<keyword evidence="3" id="KW-0479">Metal-binding</keyword>
<dbReference type="GO" id="GO:0046872">
    <property type="term" value="F:metal ion binding"/>
    <property type="evidence" value="ECO:0007669"/>
    <property type="project" value="UniProtKB-KW"/>
</dbReference>
<dbReference type="PANTHER" id="PTHR12992">
    <property type="entry name" value="NUDIX HYDROLASE"/>
    <property type="match status" value="1"/>
</dbReference>
<dbReference type="Pfam" id="PF00293">
    <property type="entry name" value="NUDIX"/>
    <property type="match status" value="1"/>
</dbReference>
<dbReference type="SUPFAM" id="SSF55811">
    <property type="entry name" value="Nudix"/>
    <property type="match status" value="1"/>
</dbReference>
<reference evidence="8 9" key="1">
    <citation type="submission" date="2019-06" db="EMBL/GenBank/DDBJ databases">
        <title>Genomic Encyclopedia of Type Strains, Phase IV (KMG-V): Genome sequencing to study the core and pangenomes of soil and plant-associated prokaryotes.</title>
        <authorList>
            <person name="Whitman W."/>
        </authorList>
    </citation>
    <scope>NUCLEOTIDE SEQUENCE [LARGE SCALE GENOMIC DNA]</scope>
    <source>
        <strain evidence="8 9">BR 11622</strain>
    </source>
</reference>
<dbReference type="NCBIfam" id="NF007980">
    <property type="entry name" value="PRK10707.1"/>
    <property type="match status" value="1"/>
</dbReference>
<evidence type="ECO:0000256" key="5">
    <source>
        <dbReference type="ARBA" id="ARBA00022842"/>
    </source>
</evidence>
<dbReference type="InterPro" id="IPR000086">
    <property type="entry name" value="NUDIX_hydrolase_dom"/>
</dbReference>
<proteinExistence type="predicted"/>
<evidence type="ECO:0000313" key="8">
    <source>
        <dbReference type="EMBL" id="TWB45256.1"/>
    </source>
</evidence>
<keyword evidence="4" id="KW-0378">Hydrolase</keyword>
<evidence type="ECO:0000256" key="3">
    <source>
        <dbReference type="ARBA" id="ARBA00022723"/>
    </source>
</evidence>
<keyword evidence="5" id="KW-0460">Magnesium</keyword>
<organism evidence="8 9">
    <name type="scientific">Nitrospirillum amazonense</name>
    <dbReference type="NCBI Taxonomy" id="28077"/>
    <lineage>
        <taxon>Bacteria</taxon>
        <taxon>Pseudomonadati</taxon>
        <taxon>Pseudomonadota</taxon>
        <taxon>Alphaproteobacteria</taxon>
        <taxon>Rhodospirillales</taxon>
        <taxon>Azospirillaceae</taxon>
        <taxon>Nitrospirillum</taxon>
    </lineage>
</organism>
<keyword evidence="9" id="KW-1185">Reference proteome</keyword>
<protein>
    <submittedName>
        <fullName evidence="8">8-oxo-dGTP pyrophosphatase MutT (NUDIX family)</fullName>
    </submittedName>
</protein>
<dbReference type="InterPro" id="IPR015797">
    <property type="entry name" value="NUDIX_hydrolase-like_dom_sf"/>
</dbReference>
<evidence type="ECO:0000259" key="7">
    <source>
        <dbReference type="PROSITE" id="PS51462"/>
    </source>
</evidence>
<comment type="cofactor">
    <cofactor evidence="1">
        <name>Mn(2+)</name>
        <dbReference type="ChEBI" id="CHEBI:29035"/>
    </cofactor>
</comment>
<dbReference type="Gene3D" id="3.90.79.10">
    <property type="entry name" value="Nucleoside Triphosphate Pyrophosphohydrolase"/>
    <property type="match status" value="1"/>
</dbReference>
<accession>A0A560HFQ4</accession>
<evidence type="ECO:0000256" key="1">
    <source>
        <dbReference type="ARBA" id="ARBA00001936"/>
    </source>
</evidence>
<keyword evidence="6" id="KW-0464">Manganese</keyword>
<feature type="domain" description="Nudix hydrolase" evidence="7">
    <location>
        <begin position="46"/>
        <end position="184"/>
    </location>
</feature>
<dbReference type="CDD" id="cd03426">
    <property type="entry name" value="NUDIX_CoAse_Nudt7"/>
    <property type="match status" value="1"/>
</dbReference>
<name>A0A560HFQ4_9PROT</name>
<evidence type="ECO:0000256" key="4">
    <source>
        <dbReference type="ARBA" id="ARBA00022801"/>
    </source>
</evidence>
<sequence length="210" mass="23041">MTTAAAIRRAFAGRWHGAFAFEGPGINARGDRDGNIPDAVFDVPSVRDAAVLVPLVDRPDGMTVLLTQRTAHLAAHGGQISFPGGRVEPEDTDAVATALRETEEEVGLPPTQVEVVGRLDTYYTRTGFRVVPVVGLVQPPFFLQPDPSEVQEVFEVPLAFIRDPGSRQRQSREFKGALRHFWVFPYNERYIWGATAGMLVNLCDVLGVPD</sequence>
<dbReference type="InterPro" id="IPR045121">
    <property type="entry name" value="CoAse"/>
</dbReference>
<dbReference type="Proteomes" id="UP000315751">
    <property type="component" value="Unassembled WGS sequence"/>
</dbReference>
<dbReference type="PROSITE" id="PS51462">
    <property type="entry name" value="NUDIX"/>
    <property type="match status" value="1"/>
</dbReference>